<evidence type="ECO:0000256" key="1">
    <source>
        <dbReference type="ARBA" id="ARBA00004251"/>
    </source>
</evidence>
<evidence type="ECO:0000256" key="4">
    <source>
        <dbReference type="ARBA" id="ARBA00022692"/>
    </source>
</evidence>
<evidence type="ECO:0000313" key="15">
    <source>
        <dbReference type="Proteomes" id="UP001174677"/>
    </source>
</evidence>
<dbReference type="EMBL" id="JARPOI010000013">
    <property type="protein sequence ID" value="KAJ9162623.1"/>
    <property type="molecule type" value="Genomic_DNA"/>
</dbReference>
<feature type="domain" description="Disease resistance R13L4/SHOC-2-like LRR" evidence="13">
    <location>
        <begin position="108"/>
        <end position="358"/>
    </location>
</feature>
<feature type="transmembrane region" description="Helical" evidence="10">
    <location>
        <begin position="1043"/>
        <end position="1060"/>
    </location>
</feature>
<keyword evidence="5 11" id="KW-0732">Signal</keyword>
<keyword evidence="15" id="KW-1185">Reference proteome</keyword>
<evidence type="ECO:0000256" key="11">
    <source>
        <dbReference type="SAM" id="SignalP"/>
    </source>
</evidence>
<feature type="chain" id="PRO_5045279127" description="Leucine-rich repeat-containing N-terminal plant-type domain-containing protein" evidence="11">
    <location>
        <begin position="20"/>
        <end position="1070"/>
    </location>
</feature>
<comment type="subcellular location">
    <subcellularLocation>
        <location evidence="1">Cell membrane</location>
        <topology evidence="1">Single-pass type I membrane protein</topology>
    </subcellularLocation>
</comment>
<evidence type="ECO:0000256" key="8">
    <source>
        <dbReference type="ARBA" id="ARBA00023136"/>
    </source>
</evidence>
<evidence type="ECO:0000256" key="3">
    <source>
        <dbReference type="ARBA" id="ARBA00022614"/>
    </source>
</evidence>
<evidence type="ECO:0000256" key="10">
    <source>
        <dbReference type="SAM" id="Phobius"/>
    </source>
</evidence>
<dbReference type="SMART" id="SM00365">
    <property type="entry name" value="LRR_SD22"/>
    <property type="match status" value="8"/>
</dbReference>
<keyword evidence="8 10" id="KW-0472">Membrane</keyword>
<name>A0ABQ9L7Q5_HEVBR</name>
<keyword evidence="4 10" id="KW-0812">Transmembrane</keyword>
<dbReference type="InterPro" id="IPR003591">
    <property type="entry name" value="Leu-rich_rpt_typical-subtyp"/>
</dbReference>
<dbReference type="InterPro" id="IPR032675">
    <property type="entry name" value="LRR_dom_sf"/>
</dbReference>
<comment type="caution">
    <text evidence="14">The sequence shown here is derived from an EMBL/GenBank/DDBJ whole genome shotgun (WGS) entry which is preliminary data.</text>
</comment>
<sequence>MRLIKQLLVALVIASLLEGWWSCDGCLENERNALLQLKASFNYPERMSLSSWGLYTDDCCKWENIHCSSTTGRVSKLSIRGDIWYFTEWCFNASSFLPFQELTSLSLRCYYIIDCVENEGFQRLEKLSKLEFLDLESNVFINKSIVSSIGHLSSLKSLNLSYTGLESVTDIQGLSSLQNLEFLDLSSNDFNNSIIPFLHIFPSLKSLNLDRNRLESGIQEISGFENLEFLDLSFNNFGDSIIPFLRIFPSLKSLKLAGNRLESGIQGLSGLENLEFLDLSSNNFNKSIIPLLSVFSSLKSLTLIDNRLENITNFQGLSKLSNLEFLDLSLNDFGNSTLSSIGDLSSLKELHLDECGLRGTFDIQKLDALGNLKVLSLRRNRITKVVDSRGLCELKHLQRLYMSNNDLSGTLPLCLANLTSLQLLDLSSNHFIGNISLSPLGNLTSMHTLDLSWNLLQIPISLLPFFNLSKLKHLDCYENEIYADIDVPTLTPKFQLRTLDLSGQGDGGVFPKFFYYQHKLEYVDMSNIKMKGEFPHWLIRNNTKLYTLYLHNSSLSGPLQLPIHSHVYFSDLDISDNYFNGSIPTEIGVCFPSLNFLNLSGNGLTGGIPSSFGKMSQLTELDLSNNRLSGIIPQDLIVGCNSLGHLILSNNNLQGQIFPKQATCKELIRLLLDGNQFTGSIPYSISNCTMLKMLDVSYNRLFGSIPGWIGNITSLNILDLSENSFFGNLPSSFVPPWISEVYLSKNRLQGPLTNAFYGCSELKILDLSHNDFTKRIPEWIGNFSTLTYLLLGYNRLEGEIPIQLCHLFKLRLVDFSNNNLSGPVPPCISLRRYSGDGIRYLRPPIGSMTQPLEVTTKNALRYFQGSILRLMSGLDLSCNNLTGEIPVEIGNLDKIQLLNLSHNKLTGLIPQSFSNLTQIESLDLSYNNLNGKIPQLTQLNFLAVFSVAHNNLSGRTPEMVAQFATFENSSYEGNPFLCGPPLSKSCFSSSIMPRFSEEDKKYHKKDGGFVDIDAFHVSFLISYAIVLLTIAAVLYINPHWRRAWFYMIELSLTNFYYFLVDNIPFVFRCY</sequence>
<protein>
    <recommendedName>
        <fullName evidence="16">Leucine-rich repeat-containing N-terminal plant-type domain-containing protein</fullName>
    </recommendedName>
</protein>
<evidence type="ECO:0000313" key="14">
    <source>
        <dbReference type="EMBL" id="KAJ9162623.1"/>
    </source>
</evidence>
<dbReference type="Proteomes" id="UP001174677">
    <property type="component" value="Chromosome 13"/>
</dbReference>
<keyword evidence="7 10" id="KW-1133">Transmembrane helix</keyword>
<feature type="signal peptide" evidence="11">
    <location>
        <begin position="1"/>
        <end position="19"/>
    </location>
</feature>
<keyword evidence="9" id="KW-0325">Glycoprotein</keyword>
<organism evidence="14 15">
    <name type="scientific">Hevea brasiliensis</name>
    <name type="common">Para rubber tree</name>
    <name type="synonym">Siphonia brasiliensis</name>
    <dbReference type="NCBI Taxonomy" id="3981"/>
    <lineage>
        <taxon>Eukaryota</taxon>
        <taxon>Viridiplantae</taxon>
        <taxon>Streptophyta</taxon>
        <taxon>Embryophyta</taxon>
        <taxon>Tracheophyta</taxon>
        <taxon>Spermatophyta</taxon>
        <taxon>Magnoliopsida</taxon>
        <taxon>eudicotyledons</taxon>
        <taxon>Gunneridae</taxon>
        <taxon>Pentapetalae</taxon>
        <taxon>rosids</taxon>
        <taxon>fabids</taxon>
        <taxon>Malpighiales</taxon>
        <taxon>Euphorbiaceae</taxon>
        <taxon>Crotonoideae</taxon>
        <taxon>Micrandreae</taxon>
        <taxon>Hevea</taxon>
    </lineage>
</organism>
<gene>
    <name evidence="14" type="ORF">P3X46_022382</name>
</gene>
<reference evidence="14" key="1">
    <citation type="journal article" date="2023" name="Plant Biotechnol. J.">
        <title>Chromosome-level wild Hevea brasiliensis genome provides new tools for genomic-assisted breeding and valuable loci to elevate rubber yield.</title>
        <authorList>
            <person name="Cheng H."/>
            <person name="Song X."/>
            <person name="Hu Y."/>
            <person name="Wu T."/>
            <person name="Yang Q."/>
            <person name="An Z."/>
            <person name="Feng S."/>
            <person name="Deng Z."/>
            <person name="Wu W."/>
            <person name="Zeng X."/>
            <person name="Tu M."/>
            <person name="Wang X."/>
            <person name="Huang H."/>
        </authorList>
    </citation>
    <scope>NUCLEOTIDE SEQUENCE</scope>
    <source>
        <strain evidence="14">MT/VB/25A 57/8</strain>
    </source>
</reference>
<dbReference type="Pfam" id="PF08263">
    <property type="entry name" value="LRRNT_2"/>
    <property type="match status" value="1"/>
</dbReference>
<feature type="domain" description="Leucine-rich repeat-containing N-terminal plant-type" evidence="12">
    <location>
        <begin position="28"/>
        <end position="68"/>
    </location>
</feature>
<evidence type="ECO:0000259" key="13">
    <source>
        <dbReference type="Pfam" id="PF23598"/>
    </source>
</evidence>
<accession>A0ABQ9L7Q5</accession>
<dbReference type="SUPFAM" id="SSF52047">
    <property type="entry name" value="RNI-like"/>
    <property type="match status" value="1"/>
</dbReference>
<evidence type="ECO:0000259" key="12">
    <source>
        <dbReference type="Pfam" id="PF08263"/>
    </source>
</evidence>
<dbReference type="SMART" id="SM00369">
    <property type="entry name" value="LRR_TYP"/>
    <property type="match status" value="11"/>
</dbReference>
<evidence type="ECO:0000256" key="6">
    <source>
        <dbReference type="ARBA" id="ARBA00022737"/>
    </source>
</evidence>
<dbReference type="PANTHER" id="PTHR48062">
    <property type="entry name" value="RECEPTOR-LIKE PROTEIN 14"/>
    <property type="match status" value="1"/>
</dbReference>
<comment type="similarity">
    <text evidence="2">Belongs to the RLP family.</text>
</comment>
<evidence type="ECO:0000256" key="7">
    <source>
        <dbReference type="ARBA" id="ARBA00022989"/>
    </source>
</evidence>
<evidence type="ECO:0000256" key="2">
    <source>
        <dbReference type="ARBA" id="ARBA00009592"/>
    </source>
</evidence>
<dbReference type="Pfam" id="PF23598">
    <property type="entry name" value="LRR_14"/>
    <property type="match status" value="1"/>
</dbReference>
<keyword evidence="3" id="KW-0433">Leucine-rich repeat</keyword>
<dbReference type="InterPro" id="IPR051502">
    <property type="entry name" value="RLP_Defense_Trigger"/>
</dbReference>
<dbReference type="Pfam" id="PF00560">
    <property type="entry name" value="LRR_1"/>
    <property type="match status" value="3"/>
</dbReference>
<evidence type="ECO:0000256" key="5">
    <source>
        <dbReference type="ARBA" id="ARBA00022729"/>
    </source>
</evidence>
<proteinExistence type="inferred from homology"/>
<dbReference type="PANTHER" id="PTHR48062:SF21">
    <property type="entry name" value="RECEPTOR-LIKE PROTEIN 12"/>
    <property type="match status" value="1"/>
</dbReference>
<keyword evidence="6" id="KW-0677">Repeat</keyword>
<dbReference type="Pfam" id="PF13855">
    <property type="entry name" value="LRR_8"/>
    <property type="match status" value="4"/>
</dbReference>
<dbReference type="SUPFAM" id="SSF52058">
    <property type="entry name" value="L domain-like"/>
    <property type="match status" value="3"/>
</dbReference>
<dbReference type="InterPro" id="IPR055414">
    <property type="entry name" value="LRR_R13L4/SHOC2-like"/>
</dbReference>
<dbReference type="PRINTS" id="PR00019">
    <property type="entry name" value="LEURICHRPT"/>
</dbReference>
<dbReference type="InterPro" id="IPR001611">
    <property type="entry name" value="Leu-rich_rpt"/>
</dbReference>
<dbReference type="Gene3D" id="3.80.10.10">
    <property type="entry name" value="Ribonuclease Inhibitor"/>
    <property type="match status" value="4"/>
</dbReference>
<evidence type="ECO:0008006" key="16">
    <source>
        <dbReference type="Google" id="ProtNLM"/>
    </source>
</evidence>
<feature type="transmembrane region" description="Helical" evidence="10">
    <location>
        <begin position="1014"/>
        <end position="1036"/>
    </location>
</feature>
<evidence type="ECO:0000256" key="9">
    <source>
        <dbReference type="ARBA" id="ARBA00023180"/>
    </source>
</evidence>
<dbReference type="InterPro" id="IPR013210">
    <property type="entry name" value="LRR_N_plant-typ"/>
</dbReference>
<dbReference type="PROSITE" id="PS51450">
    <property type="entry name" value="LRR"/>
    <property type="match status" value="5"/>
</dbReference>